<dbReference type="Proteomes" id="UP000887564">
    <property type="component" value="Unplaced"/>
</dbReference>
<evidence type="ECO:0000313" key="1">
    <source>
        <dbReference type="Proteomes" id="UP000887564"/>
    </source>
</evidence>
<accession>A0A914R8T6</accession>
<protein>
    <submittedName>
        <fullName evidence="2">Uncharacterized protein</fullName>
    </submittedName>
</protein>
<dbReference type="AlphaFoldDB" id="A0A914R8T6"/>
<proteinExistence type="predicted"/>
<reference evidence="2" key="1">
    <citation type="submission" date="2022-11" db="UniProtKB">
        <authorList>
            <consortium name="WormBaseParasite"/>
        </authorList>
    </citation>
    <scope>IDENTIFICATION</scope>
</reference>
<dbReference type="WBParaSite" id="PEQ_0000111001-mRNA-1">
    <property type="protein sequence ID" value="PEQ_0000111001-mRNA-1"/>
    <property type="gene ID" value="PEQ_0000111001"/>
</dbReference>
<sequence>MVAKMTIAIVMAMRHQCGLFRLIRQLIVVKMRIMTS</sequence>
<keyword evidence="1" id="KW-1185">Reference proteome</keyword>
<organism evidence="1 2">
    <name type="scientific">Parascaris equorum</name>
    <name type="common">Equine roundworm</name>
    <dbReference type="NCBI Taxonomy" id="6256"/>
    <lineage>
        <taxon>Eukaryota</taxon>
        <taxon>Metazoa</taxon>
        <taxon>Ecdysozoa</taxon>
        <taxon>Nematoda</taxon>
        <taxon>Chromadorea</taxon>
        <taxon>Rhabditida</taxon>
        <taxon>Spirurina</taxon>
        <taxon>Ascaridomorpha</taxon>
        <taxon>Ascaridoidea</taxon>
        <taxon>Ascarididae</taxon>
        <taxon>Parascaris</taxon>
    </lineage>
</organism>
<name>A0A914R8T6_PAREQ</name>
<evidence type="ECO:0000313" key="2">
    <source>
        <dbReference type="WBParaSite" id="PEQ_0000111001-mRNA-1"/>
    </source>
</evidence>